<reference evidence="1 2" key="1">
    <citation type="journal article" date="2016" name="PLoS Pathog.">
        <title>Biosynthesis of antibiotic leucinostatins in bio-control fungus Purpureocillium lilacinum and their inhibition on phytophthora revealed by genome mining.</title>
        <authorList>
            <person name="Wang G."/>
            <person name="Liu Z."/>
            <person name="Lin R."/>
            <person name="Li E."/>
            <person name="Mao Z."/>
            <person name="Ling J."/>
            <person name="Yang Y."/>
            <person name="Yin W.B."/>
            <person name="Xie B."/>
        </authorList>
    </citation>
    <scope>NUCLEOTIDE SEQUENCE [LARGE SCALE GENOMIC DNA]</scope>
    <source>
        <strain evidence="1">170</strain>
    </source>
</reference>
<gene>
    <name evidence="1" type="ORF">VFPPC_13661</name>
</gene>
<dbReference type="GO" id="GO:0003677">
    <property type="term" value="F:DNA binding"/>
    <property type="evidence" value="ECO:0007669"/>
    <property type="project" value="UniProtKB-KW"/>
</dbReference>
<dbReference type="EMBL" id="LSBJ02000003">
    <property type="protein sequence ID" value="OAQ68319.1"/>
    <property type="molecule type" value="Genomic_DNA"/>
</dbReference>
<sequence length="256" mass="28073">MALGGLASNLSSPGFGMLKSALLCCQIFISIEQLLGNYAAMIQHIIRGLGIMHECRTRPGFIAENQDQLPLLDVFIIKLFSAPCKFADPPTTTHVNETTALPVCPISSHGQTVGPHNLRTIAPDMRTELTGLATSTLEFLDQASQAEFSSNTRRLRSEKASLLNSLESWRINLESIQAAMGHLGPEPISVSFLRLFHQILKIIVLGVLDSSPDLGKELQIERSQLQRVANVVGVRVMTYRMRNGASGDGSKRFKVY</sequence>
<evidence type="ECO:0000313" key="1">
    <source>
        <dbReference type="EMBL" id="OAQ68319.1"/>
    </source>
</evidence>
<dbReference type="RefSeq" id="XP_018145169.1">
    <property type="nucleotide sequence ID" value="XM_018291435.1"/>
</dbReference>
<dbReference type="STRING" id="1380566.A0A179FTH6"/>
<keyword evidence="1" id="KW-0238">DNA-binding</keyword>
<dbReference type="Proteomes" id="UP000078397">
    <property type="component" value="Unassembled WGS sequence"/>
</dbReference>
<protein>
    <submittedName>
        <fullName evidence="1">Zn2/Cys6 DNA-binding protein</fullName>
    </submittedName>
</protein>
<keyword evidence="2" id="KW-1185">Reference proteome</keyword>
<accession>A0A179FTH6</accession>
<dbReference type="AlphaFoldDB" id="A0A179FTH6"/>
<dbReference type="GeneID" id="28855429"/>
<dbReference type="OrthoDB" id="3172332at2759"/>
<name>A0A179FTH6_METCM</name>
<proteinExistence type="predicted"/>
<comment type="caution">
    <text evidence="1">The sequence shown here is derived from an EMBL/GenBank/DDBJ whole genome shotgun (WGS) entry which is preliminary data.</text>
</comment>
<organism evidence="1 2">
    <name type="scientific">Pochonia chlamydosporia 170</name>
    <dbReference type="NCBI Taxonomy" id="1380566"/>
    <lineage>
        <taxon>Eukaryota</taxon>
        <taxon>Fungi</taxon>
        <taxon>Dikarya</taxon>
        <taxon>Ascomycota</taxon>
        <taxon>Pezizomycotina</taxon>
        <taxon>Sordariomycetes</taxon>
        <taxon>Hypocreomycetidae</taxon>
        <taxon>Hypocreales</taxon>
        <taxon>Clavicipitaceae</taxon>
        <taxon>Pochonia</taxon>
    </lineage>
</organism>
<dbReference type="KEGG" id="pchm:VFPPC_13661"/>
<evidence type="ECO:0000313" key="2">
    <source>
        <dbReference type="Proteomes" id="UP000078397"/>
    </source>
</evidence>